<feature type="region of interest" description="Disordered" evidence="1">
    <location>
        <begin position="1"/>
        <end position="174"/>
    </location>
</feature>
<feature type="compositionally biased region" description="Basic residues" evidence="1">
    <location>
        <begin position="130"/>
        <end position="151"/>
    </location>
</feature>
<evidence type="ECO:0000256" key="1">
    <source>
        <dbReference type="SAM" id="MobiDB-lite"/>
    </source>
</evidence>
<accession>A0ABQ3NTP3</accession>
<proteinExistence type="predicted"/>
<organism evidence="2 3">
    <name type="scientific">Streptomyces virginiae</name>
    <name type="common">Streptomyces cinnamonensis</name>
    <dbReference type="NCBI Taxonomy" id="1961"/>
    <lineage>
        <taxon>Bacteria</taxon>
        <taxon>Bacillati</taxon>
        <taxon>Actinomycetota</taxon>
        <taxon>Actinomycetes</taxon>
        <taxon>Kitasatosporales</taxon>
        <taxon>Streptomycetaceae</taxon>
        <taxon>Streptomyces</taxon>
    </lineage>
</organism>
<gene>
    <name evidence="2" type="ORF">Scinn_56080</name>
</gene>
<feature type="compositionally biased region" description="Low complexity" evidence="1">
    <location>
        <begin position="118"/>
        <end position="129"/>
    </location>
</feature>
<dbReference type="Proteomes" id="UP000660554">
    <property type="component" value="Unassembled WGS sequence"/>
</dbReference>
<evidence type="ECO:0000313" key="3">
    <source>
        <dbReference type="Proteomes" id="UP000660554"/>
    </source>
</evidence>
<protein>
    <submittedName>
        <fullName evidence="2">Uncharacterized protein</fullName>
    </submittedName>
</protein>
<keyword evidence="3" id="KW-1185">Reference proteome</keyword>
<name>A0ABQ3NTP3_STRVG</name>
<comment type="caution">
    <text evidence="2">The sequence shown here is derived from an EMBL/GenBank/DDBJ whole genome shotgun (WGS) entry which is preliminary data.</text>
</comment>
<dbReference type="EMBL" id="BNDV01000013">
    <property type="protein sequence ID" value="GHI16145.1"/>
    <property type="molecule type" value="Genomic_DNA"/>
</dbReference>
<evidence type="ECO:0000313" key="2">
    <source>
        <dbReference type="EMBL" id="GHI16145.1"/>
    </source>
</evidence>
<reference evidence="3" key="1">
    <citation type="submission" date="2020-09" db="EMBL/GenBank/DDBJ databases">
        <title>Whole genome shotgun sequence of Streptomyces cinnamonensis NBRC 15873.</title>
        <authorList>
            <person name="Komaki H."/>
            <person name="Tamura T."/>
        </authorList>
    </citation>
    <scope>NUCLEOTIDE SEQUENCE [LARGE SCALE GENOMIC DNA]</scope>
    <source>
        <strain evidence="3">NBRC 15873</strain>
    </source>
</reference>
<sequence length="174" mass="19622">MLAGLTLTTGKPRPLPRSQITPDRTVQRRNRRRRITLAPGRAGTQLTMDSGDVAPPQPEQSPHLWGDHEPSRIRGPLPRRHSSSLVLLGRGQPPPHRPLPHTQSIRSHPDMPGPQLPLPTQSQQPAYRRPPQRPHRHGRQTRARIPARPRRVSPLIHPPITPTTHRPVDQNSQN</sequence>